<accession>A0AAE2PZM4</accession>
<sequence length="57" mass="6142">MTHPELSFEDALAYASDLLHCAEQLLDSRQAAGYLVEMAKVMVDRSLNCIASADVGA</sequence>
<name>A0AAE2PZM4_PSEFL</name>
<protein>
    <submittedName>
        <fullName evidence="1">DUF3077 domain-containing protein</fullName>
    </submittedName>
</protein>
<dbReference type="RefSeq" id="WP_082632094.1">
    <property type="nucleotide sequence ID" value="NZ_JACYMP010000008.1"/>
</dbReference>
<evidence type="ECO:0000313" key="2">
    <source>
        <dbReference type="Proteomes" id="UP000610293"/>
    </source>
</evidence>
<dbReference type="Pfam" id="PF11275">
    <property type="entry name" value="DUF3077"/>
    <property type="match status" value="1"/>
</dbReference>
<reference evidence="1" key="1">
    <citation type="journal article" date="2020" name="FEMS Microbiol. Ecol.">
        <title>Temporal dynamics of bacterial communities during seed development and maturation.</title>
        <authorList>
            <person name="Chesneau G."/>
            <person name="Torres-Cortes G."/>
            <person name="Briand M."/>
            <person name="Darrasse A."/>
            <person name="Preveaux A."/>
            <person name="Marais C."/>
            <person name="Jacques M.A."/>
            <person name="Shade A."/>
            <person name="Barret M."/>
        </authorList>
    </citation>
    <scope>NUCLEOTIDE SEQUENCE</scope>
    <source>
        <strain evidence="1">CFBP13533</strain>
    </source>
</reference>
<evidence type="ECO:0000313" key="1">
    <source>
        <dbReference type="EMBL" id="MBD8271405.1"/>
    </source>
</evidence>
<gene>
    <name evidence="1" type="ORF">IFU03_16740</name>
</gene>
<comment type="caution">
    <text evidence="1">The sequence shown here is derived from an EMBL/GenBank/DDBJ whole genome shotgun (WGS) entry which is preliminary data.</text>
</comment>
<proteinExistence type="predicted"/>
<dbReference type="Proteomes" id="UP000610293">
    <property type="component" value="Unassembled WGS sequence"/>
</dbReference>
<organism evidence="1 2">
    <name type="scientific">Pseudomonas fluorescens</name>
    <dbReference type="NCBI Taxonomy" id="294"/>
    <lineage>
        <taxon>Bacteria</taxon>
        <taxon>Pseudomonadati</taxon>
        <taxon>Pseudomonadota</taxon>
        <taxon>Gammaproteobacteria</taxon>
        <taxon>Pseudomonadales</taxon>
        <taxon>Pseudomonadaceae</taxon>
        <taxon>Pseudomonas</taxon>
    </lineage>
</organism>
<dbReference type="AlphaFoldDB" id="A0AAE2PZM4"/>
<dbReference type="InterPro" id="IPR021427">
    <property type="entry name" value="DUF3077"/>
</dbReference>
<dbReference type="EMBL" id="JACYNJ010000011">
    <property type="protein sequence ID" value="MBD8271405.1"/>
    <property type="molecule type" value="Genomic_DNA"/>
</dbReference>